<dbReference type="AlphaFoldDB" id="A0A7R9ET36"/>
<gene>
    <name evidence="2" type="ORF">TBIB3V08_LOCUS2466</name>
</gene>
<dbReference type="EMBL" id="OD564822">
    <property type="protein sequence ID" value="CAD7439927.1"/>
    <property type="molecule type" value="Genomic_DNA"/>
</dbReference>
<feature type="region of interest" description="Disordered" evidence="1">
    <location>
        <begin position="134"/>
        <end position="158"/>
    </location>
</feature>
<organism evidence="2">
    <name type="scientific">Timema bartmani</name>
    <dbReference type="NCBI Taxonomy" id="61472"/>
    <lineage>
        <taxon>Eukaryota</taxon>
        <taxon>Metazoa</taxon>
        <taxon>Ecdysozoa</taxon>
        <taxon>Arthropoda</taxon>
        <taxon>Hexapoda</taxon>
        <taxon>Insecta</taxon>
        <taxon>Pterygota</taxon>
        <taxon>Neoptera</taxon>
        <taxon>Polyneoptera</taxon>
        <taxon>Phasmatodea</taxon>
        <taxon>Timematodea</taxon>
        <taxon>Timematoidea</taxon>
        <taxon>Timematidae</taxon>
        <taxon>Timema</taxon>
    </lineage>
</organism>
<name>A0A7R9ET36_9NEOP</name>
<proteinExistence type="predicted"/>
<evidence type="ECO:0000256" key="1">
    <source>
        <dbReference type="SAM" id="MobiDB-lite"/>
    </source>
</evidence>
<protein>
    <submittedName>
        <fullName evidence="2">Uncharacterized protein</fullName>
    </submittedName>
</protein>
<reference evidence="2" key="1">
    <citation type="submission" date="2020-11" db="EMBL/GenBank/DDBJ databases">
        <authorList>
            <person name="Tran Van P."/>
        </authorList>
    </citation>
    <scope>NUCLEOTIDE SEQUENCE</scope>
</reference>
<accession>A0A7R9ET36</accession>
<evidence type="ECO:0000313" key="2">
    <source>
        <dbReference type="EMBL" id="CAD7439927.1"/>
    </source>
</evidence>
<feature type="compositionally biased region" description="Low complexity" evidence="1">
    <location>
        <begin position="134"/>
        <end position="143"/>
    </location>
</feature>
<sequence>MADGMGHAVMVGYQYGDPAFPSQQQTDHELLAHQTLAEHGDPGLTLCCTDAGTLLTSSKTARYGANLQRKRQTMDSVVALCVTRVSRPCSNCTCDMFSPTMSPFDPSYVGSALHTSHAQLKPARLSLATLHDTTLTRPTTPNEETAEKPPPVHPTEIRTSISPSSAVELNTTSALANYATEAAHRLTTHSGYTLMY</sequence>